<reference evidence="5 6" key="1">
    <citation type="submission" date="2020-06" db="EMBL/GenBank/DDBJ databases">
        <title>Methanolobus halotolerans sp. nov., isolated from a saline lake Tus in Siberia.</title>
        <authorList>
            <person name="Shen Y."/>
            <person name="Chen S.-C."/>
            <person name="Lai M.-C."/>
            <person name="Huang H.-H."/>
            <person name="Chiu H.-H."/>
            <person name="Tang S.-L."/>
            <person name="Rogozin D.Y."/>
            <person name="Degermendzhy A.G."/>
        </authorList>
    </citation>
    <scope>NUCLEOTIDE SEQUENCE [LARGE SCALE GENOMIC DNA]</scope>
    <source>
        <strain evidence="5 6">DSM 21339</strain>
    </source>
</reference>
<dbReference type="OrthoDB" id="120213at2157"/>
<evidence type="ECO:0000259" key="4">
    <source>
        <dbReference type="PROSITE" id="PS51186"/>
    </source>
</evidence>
<dbReference type="Pfam" id="PF13302">
    <property type="entry name" value="Acetyltransf_3"/>
    <property type="match status" value="1"/>
</dbReference>
<feature type="domain" description="N-acetyltransferase" evidence="4">
    <location>
        <begin position="12"/>
        <end position="173"/>
    </location>
</feature>
<protein>
    <submittedName>
        <fullName evidence="5">GNAT family N-acetyltransferase</fullName>
    </submittedName>
</protein>
<evidence type="ECO:0000256" key="2">
    <source>
        <dbReference type="ARBA" id="ARBA00023315"/>
    </source>
</evidence>
<evidence type="ECO:0000313" key="6">
    <source>
        <dbReference type="Proteomes" id="UP000509594"/>
    </source>
</evidence>
<sequence length="178" mass="20199">MKIPTSLKTDRLLIRRYNSEDLEGLYRFFNNREVTRYTDMPASQSYGETKAFLDMLIDSYDSDEPTFAMAICKIDDGAVVGSCGFASAEFLPETQIYYAISPEFQGKGYASEAAAKLIEYMFLVLDIDRIAVYCSPENPASSKVARKIGLKYKGQVRQNERDAEHFLLTQEEYLSGDK</sequence>
<keyword evidence="2" id="KW-0012">Acyltransferase</keyword>
<dbReference type="CDD" id="cd04301">
    <property type="entry name" value="NAT_SF"/>
    <property type="match status" value="1"/>
</dbReference>
<dbReference type="GO" id="GO:0016747">
    <property type="term" value="F:acyltransferase activity, transferring groups other than amino-acyl groups"/>
    <property type="evidence" value="ECO:0007669"/>
    <property type="project" value="InterPro"/>
</dbReference>
<dbReference type="InterPro" id="IPR016181">
    <property type="entry name" value="Acyl_CoA_acyltransferase"/>
</dbReference>
<dbReference type="KEGG" id="mzi:HWN40_05265"/>
<keyword evidence="1 5" id="KW-0808">Transferase</keyword>
<gene>
    <name evidence="5" type="ORF">HWN40_05265</name>
</gene>
<dbReference type="GeneID" id="55821062"/>
<dbReference type="AlphaFoldDB" id="A0A7D5I8C4"/>
<evidence type="ECO:0000313" key="5">
    <source>
        <dbReference type="EMBL" id="QLC49702.1"/>
    </source>
</evidence>
<dbReference type="Proteomes" id="UP000509594">
    <property type="component" value="Chromosome"/>
</dbReference>
<comment type="similarity">
    <text evidence="3">Belongs to the acetyltransferase family. RimJ subfamily.</text>
</comment>
<organism evidence="5 6">
    <name type="scientific">Methanolobus zinderi</name>
    <dbReference type="NCBI Taxonomy" id="536044"/>
    <lineage>
        <taxon>Archaea</taxon>
        <taxon>Methanobacteriati</taxon>
        <taxon>Methanobacteriota</taxon>
        <taxon>Stenosarchaea group</taxon>
        <taxon>Methanomicrobia</taxon>
        <taxon>Methanosarcinales</taxon>
        <taxon>Methanosarcinaceae</taxon>
        <taxon>Methanolobus</taxon>
    </lineage>
</organism>
<name>A0A7D5I8C4_9EURY</name>
<dbReference type="InterPro" id="IPR051531">
    <property type="entry name" value="N-acetyltransferase"/>
</dbReference>
<accession>A0A7D5I8C4</accession>
<dbReference type="EMBL" id="CP058215">
    <property type="protein sequence ID" value="QLC49702.1"/>
    <property type="molecule type" value="Genomic_DNA"/>
</dbReference>
<proteinExistence type="inferred from homology"/>
<evidence type="ECO:0000256" key="1">
    <source>
        <dbReference type="ARBA" id="ARBA00022679"/>
    </source>
</evidence>
<dbReference type="SUPFAM" id="SSF55729">
    <property type="entry name" value="Acyl-CoA N-acyltransferases (Nat)"/>
    <property type="match status" value="1"/>
</dbReference>
<dbReference type="PANTHER" id="PTHR43792">
    <property type="entry name" value="GNAT FAMILY, PUTATIVE (AFU_ORTHOLOGUE AFUA_3G00765)-RELATED-RELATED"/>
    <property type="match status" value="1"/>
</dbReference>
<dbReference type="PROSITE" id="PS51186">
    <property type="entry name" value="GNAT"/>
    <property type="match status" value="1"/>
</dbReference>
<dbReference type="RefSeq" id="WP_176964758.1">
    <property type="nucleotide sequence ID" value="NZ_CP058215.1"/>
</dbReference>
<evidence type="ECO:0000256" key="3">
    <source>
        <dbReference type="ARBA" id="ARBA00038502"/>
    </source>
</evidence>
<dbReference type="PANTHER" id="PTHR43792:SF8">
    <property type="entry name" value="[RIBOSOMAL PROTEIN US5]-ALANINE N-ACETYLTRANSFERASE"/>
    <property type="match status" value="1"/>
</dbReference>
<keyword evidence="6" id="KW-1185">Reference proteome</keyword>
<dbReference type="Gene3D" id="3.40.630.30">
    <property type="match status" value="1"/>
</dbReference>
<dbReference type="InterPro" id="IPR000182">
    <property type="entry name" value="GNAT_dom"/>
</dbReference>